<organism evidence="2 3">
    <name type="scientific">Actinokineospora globicatena</name>
    <dbReference type="NCBI Taxonomy" id="103729"/>
    <lineage>
        <taxon>Bacteria</taxon>
        <taxon>Bacillati</taxon>
        <taxon>Actinomycetota</taxon>
        <taxon>Actinomycetes</taxon>
        <taxon>Pseudonocardiales</taxon>
        <taxon>Pseudonocardiaceae</taxon>
        <taxon>Actinokineospora</taxon>
    </lineage>
</organism>
<gene>
    <name evidence="2" type="ORF">Aglo03_56640</name>
</gene>
<protein>
    <recommendedName>
        <fullName evidence="4">DUF4333 domain-containing protein</fullName>
    </recommendedName>
</protein>
<sequence length="109" mass="10761">MRMGLVALGLVLVAGCGAAPVEGPVTVAEYDVRVVPVVSGAALADVFPETAGQVLCQALPWGEVVGPVQGSVTAAGACVLRGGDRVVTVRLGGPGLDLGARSVNVTVEP</sequence>
<comment type="caution">
    <text evidence="2">The sequence shown here is derived from an EMBL/GenBank/DDBJ whole genome shotgun (WGS) entry which is preliminary data.</text>
</comment>
<keyword evidence="3" id="KW-1185">Reference proteome</keyword>
<evidence type="ECO:0008006" key="4">
    <source>
        <dbReference type="Google" id="ProtNLM"/>
    </source>
</evidence>
<keyword evidence="1" id="KW-0732">Signal</keyword>
<dbReference type="PROSITE" id="PS51257">
    <property type="entry name" value="PROKAR_LIPOPROTEIN"/>
    <property type="match status" value="1"/>
</dbReference>
<proteinExistence type="predicted"/>
<accession>A0A9W6VDC7</accession>
<dbReference type="Proteomes" id="UP001165042">
    <property type="component" value="Unassembled WGS sequence"/>
</dbReference>
<dbReference type="AlphaFoldDB" id="A0A9W6VDC7"/>
<feature type="signal peptide" evidence="1">
    <location>
        <begin position="1"/>
        <end position="18"/>
    </location>
</feature>
<feature type="chain" id="PRO_5040939374" description="DUF4333 domain-containing protein" evidence="1">
    <location>
        <begin position="19"/>
        <end position="109"/>
    </location>
</feature>
<evidence type="ECO:0000313" key="3">
    <source>
        <dbReference type="Proteomes" id="UP001165042"/>
    </source>
</evidence>
<reference evidence="2" key="1">
    <citation type="submission" date="2023-02" db="EMBL/GenBank/DDBJ databases">
        <title>Actinokineospora globicatena NBRC 15670.</title>
        <authorList>
            <person name="Ichikawa N."/>
            <person name="Sato H."/>
            <person name="Tonouchi N."/>
        </authorList>
    </citation>
    <scope>NUCLEOTIDE SEQUENCE</scope>
    <source>
        <strain evidence="2">NBRC 15670</strain>
    </source>
</reference>
<dbReference type="EMBL" id="BSSD01000010">
    <property type="protein sequence ID" value="GLW94848.1"/>
    <property type="molecule type" value="Genomic_DNA"/>
</dbReference>
<evidence type="ECO:0000256" key="1">
    <source>
        <dbReference type="SAM" id="SignalP"/>
    </source>
</evidence>
<evidence type="ECO:0000313" key="2">
    <source>
        <dbReference type="EMBL" id="GLW94848.1"/>
    </source>
</evidence>
<name>A0A9W6VDC7_9PSEU</name>
<dbReference type="RefSeq" id="WP_285612779.1">
    <property type="nucleotide sequence ID" value="NZ_BSSD01000010.1"/>
</dbReference>